<evidence type="ECO:0000313" key="3">
    <source>
        <dbReference type="EMBL" id="PKS09906.1"/>
    </source>
</evidence>
<keyword evidence="1" id="KW-0472">Membrane</keyword>
<dbReference type="InterPro" id="IPR029058">
    <property type="entry name" value="AB_hydrolase_fold"/>
</dbReference>
<keyword evidence="1" id="KW-1133">Transmembrane helix</keyword>
<name>A0A2N3NBS4_9PEZI</name>
<dbReference type="EMBL" id="NLAX01000010">
    <property type="protein sequence ID" value="PKS09906.1"/>
    <property type="molecule type" value="Genomic_DNA"/>
</dbReference>
<dbReference type="AlphaFoldDB" id="A0A2N3NBS4"/>
<dbReference type="OrthoDB" id="6431331at2759"/>
<reference evidence="3 4" key="1">
    <citation type="journal article" date="2017" name="G3 (Bethesda)">
        <title>First Draft Genome Sequence of the Pathogenic Fungus Lomentospora prolificans (Formerly Scedosporium prolificans).</title>
        <authorList>
            <person name="Luo R."/>
            <person name="Zimin A."/>
            <person name="Workman R."/>
            <person name="Fan Y."/>
            <person name="Pertea G."/>
            <person name="Grossman N."/>
            <person name="Wear M.P."/>
            <person name="Jia B."/>
            <person name="Miller H."/>
            <person name="Casadevall A."/>
            <person name="Timp W."/>
            <person name="Zhang S.X."/>
            <person name="Salzberg S.L."/>
        </authorList>
    </citation>
    <scope>NUCLEOTIDE SEQUENCE [LARGE SCALE GENOMIC DNA]</scope>
    <source>
        <strain evidence="3 4">JHH-5317</strain>
    </source>
</reference>
<feature type="transmembrane region" description="Helical" evidence="1">
    <location>
        <begin position="12"/>
        <end position="34"/>
    </location>
</feature>
<keyword evidence="4" id="KW-1185">Reference proteome</keyword>
<dbReference type="STRING" id="41688.A0A2N3NBS4"/>
<accession>A0A2N3NBS4</accession>
<feature type="domain" description="AB hydrolase-1" evidence="2">
    <location>
        <begin position="242"/>
        <end position="421"/>
    </location>
</feature>
<dbReference type="VEuPathDB" id="FungiDB:jhhlp_004529"/>
<organism evidence="3 4">
    <name type="scientific">Lomentospora prolificans</name>
    <dbReference type="NCBI Taxonomy" id="41688"/>
    <lineage>
        <taxon>Eukaryota</taxon>
        <taxon>Fungi</taxon>
        <taxon>Dikarya</taxon>
        <taxon>Ascomycota</taxon>
        <taxon>Pezizomycotina</taxon>
        <taxon>Sordariomycetes</taxon>
        <taxon>Hypocreomycetidae</taxon>
        <taxon>Microascales</taxon>
        <taxon>Microascaceae</taxon>
        <taxon>Lomentospora</taxon>
    </lineage>
</organism>
<dbReference type="InterPro" id="IPR000073">
    <property type="entry name" value="AB_hydrolase_1"/>
</dbReference>
<dbReference type="PANTHER" id="PTHR37471">
    <property type="entry name" value="UNNAMED PRODUCT"/>
    <property type="match status" value="1"/>
</dbReference>
<evidence type="ECO:0000256" key="1">
    <source>
        <dbReference type="SAM" id="Phobius"/>
    </source>
</evidence>
<sequence length="496" mass="57130">MINSSLWEYFLIRIFIFFCRFTPLLHASLLLLRTYQLGWPAAWSSLLFRIAAVQLFLEAVFAATLYRTYARAERRALFDKCFHHVSNFDDYLKLWFLGADVSELRRDNIREFLLWGFFDQDLKMCDEDSVLDELEEYIVRVEERLGRKLEPGKSSARCLRLTLDDVQCRYRSLTWYGIVFLVDLVSHATLHSQGFSFYAQSLRKGLRVFPPRVGHLIHTGRTVASDLSYWYRPHRAPGKLPIVFLHGIGIGLWTYAKFLSELNSGAADDQIGIVAIEILPISFRLTFDEPLGAPEFTRQVTKILANHGIEEFVLVAHSYGSVVTTQMLRSKELAPRIASVVLVDPVNLLLHEPYVAFNFTRRKPKTAAQWQLWYFASMDPGVAYVLGRHFFWRESIVWKEDLFERKGIGGDADKKVRRRVAVFLAERDLIVCTPAVLKYLRDEELIIRSPDDGDIAEPGRIDVTSFPNLDHAQVFDSPTDREKVLSVIRSYAAFSG</sequence>
<gene>
    <name evidence="3" type="ORF">jhhlp_004529</name>
</gene>
<dbReference type="PANTHER" id="PTHR37471:SF1">
    <property type="entry name" value="AB HYDROLASE-1 DOMAIN-CONTAINING PROTEIN"/>
    <property type="match status" value="1"/>
</dbReference>
<dbReference type="Proteomes" id="UP000233524">
    <property type="component" value="Unassembled WGS sequence"/>
</dbReference>
<keyword evidence="1" id="KW-0812">Transmembrane</keyword>
<dbReference type="SUPFAM" id="SSF53474">
    <property type="entry name" value="alpha/beta-Hydrolases"/>
    <property type="match status" value="1"/>
</dbReference>
<protein>
    <recommendedName>
        <fullName evidence="2">AB hydrolase-1 domain-containing protein</fullName>
    </recommendedName>
</protein>
<comment type="caution">
    <text evidence="3">The sequence shown here is derived from an EMBL/GenBank/DDBJ whole genome shotgun (WGS) entry which is preliminary data.</text>
</comment>
<evidence type="ECO:0000313" key="4">
    <source>
        <dbReference type="Proteomes" id="UP000233524"/>
    </source>
</evidence>
<proteinExistence type="predicted"/>
<feature type="transmembrane region" description="Helical" evidence="1">
    <location>
        <begin position="46"/>
        <end position="66"/>
    </location>
</feature>
<evidence type="ECO:0000259" key="2">
    <source>
        <dbReference type="Pfam" id="PF12697"/>
    </source>
</evidence>
<dbReference type="InParanoid" id="A0A2N3NBS4"/>
<dbReference type="Pfam" id="PF12697">
    <property type="entry name" value="Abhydrolase_6"/>
    <property type="match status" value="1"/>
</dbReference>
<dbReference type="Gene3D" id="3.40.50.1820">
    <property type="entry name" value="alpha/beta hydrolase"/>
    <property type="match status" value="1"/>
</dbReference>